<name>A0A1Q6A3Z9_9SPHI</name>
<reference evidence="1 2" key="1">
    <citation type="submission" date="2016-11" db="EMBL/GenBank/DDBJ databases">
        <title>Whole Genome Sequencing of Mucilaginibacter polytrichastri RG4-7(T) isolated from the moss sample.</title>
        <authorList>
            <person name="Li Y."/>
        </authorList>
    </citation>
    <scope>NUCLEOTIDE SEQUENCE [LARGE SCALE GENOMIC DNA]</scope>
    <source>
        <strain evidence="1 2">RG4-7</strain>
    </source>
</reference>
<dbReference type="STRING" id="1302689.RG47T_4205"/>
<evidence type="ECO:0000313" key="2">
    <source>
        <dbReference type="Proteomes" id="UP000186720"/>
    </source>
</evidence>
<proteinExistence type="predicted"/>
<gene>
    <name evidence="1" type="ORF">RG47T_4205</name>
</gene>
<organism evidence="1 2">
    <name type="scientific">Mucilaginibacter polytrichastri</name>
    <dbReference type="NCBI Taxonomy" id="1302689"/>
    <lineage>
        <taxon>Bacteria</taxon>
        <taxon>Pseudomonadati</taxon>
        <taxon>Bacteroidota</taxon>
        <taxon>Sphingobacteriia</taxon>
        <taxon>Sphingobacteriales</taxon>
        <taxon>Sphingobacteriaceae</taxon>
        <taxon>Mucilaginibacter</taxon>
    </lineage>
</organism>
<evidence type="ECO:0000313" key="1">
    <source>
        <dbReference type="EMBL" id="OKS88727.1"/>
    </source>
</evidence>
<dbReference type="Pfam" id="PF14460">
    <property type="entry name" value="Prok-E2_D"/>
    <property type="match status" value="1"/>
</dbReference>
<comment type="caution">
    <text evidence="1">The sequence shown here is derived from an EMBL/GenBank/DDBJ whole genome shotgun (WGS) entry which is preliminary data.</text>
</comment>
<keyword evidence="2" id="KW-1185">Reference proteome</keyword>
<accession>A0A1Q6A3Z9</accession>
<dbReference type="InterPro" id="IPR032787">
    <property type="entry name" value="Prok-E2_D"/>
</dbReference>
<sequence length="244" mass="27905">MNSTMKNLTDNFSHLYQPVKTLLIYTKHTEEDTTSVYVESYDIGKLGNPINAHPLTVKEMLGLSAIFQSAQEFKTNFLRCRGVMPNKVLYVNPEQAGYAVWYTPPQEVPLYFANALGIKSGKGKVPAMVWKAGREELCVYALKGHRKPVANTVLHHAPFFNVATDGKVCMGTVRINIGQETRLEEFTALWEKYFWNSYFSHLMGEFNPVTENIVQLWQQQVATDRVFPCQLLKPTRYTLKNLFV</sequence>
<dbReference type="OrthoDB" id="1030341at2"/>
<protein>
    <recommendedName>
        <fullName evidence="3">PRTRC system protein B</fullName>
    </recommendedName>
</protein>
<dbReference type="EMBL" id="MPPL01000001">
    <property type="protein sequence ID" value="OKS88727.1"/>
    <property type="molecule type" value="Genomic_DNA"/>
</dbReference>
<dbReference type="AlphaFoldDB" id="A0A1Q6A3Z9"/>
<dbReference type="Proteomes" id="UP000186720">
    <property type="component" value="Unassembled WGS sequence"/>
</dbReference>
<evidence type="ECO:0008006" key="3">
    <source>
        <dbReference type="Google" id="ProtNLM"/>
    </source>
</evidence>